<evidence type="ECO:0000256" key="1">
    <source>
        <dbReference type="ARBA" id="ARBA00022737"/>
    </source>
</evidence>
<dbReference type="PROSITE" id="PS00018">
    <property type="entry name" value="EF_HAND_1"/>
    <property type="match status" value="2"/>
</dbReference>
<dbReference type="Proteomes" id="UP000321595">
    <property type="component" value="Chromosome"/>
</dbReference>
<feature type="domain" description="EF-hand" evidence="3">
    <location>
        <begin position="2"/>
        <end position="37"/>
    </location>
</feature>
<dbReference type="SMART" id="SM00054">
    <property type="entry name" value="EFh"/>
    <property type="match status" value="2"/>
</dbReference>
<dbReference type="AlphaFoldDB" id="A0A5B8XS75"/>
<evidence type="ECO:0000313" key="5">
    <source>
        <dbReference type="Proteomes" id="UP000321595"/>
    </source>
</evidence>
<protein>
    <submittedName>
        <fullName evidence="4">EF-hand domain-containing protein</fullName>
    </submittedName>
</protein>
<keyword evidence="1" id="KW-0677">Repeat</keyword>
<gene>
    <name evidence="4" type="ORF">FRD01_12485</name>
</gene>
<proteinExistence type="predicted"/>
<dbReference type="Pfam" id="PF13499">
    <property type="entry name" value="EF-hand_7"/>
    <property type="match status" value="1"/>
</dbReference>
<evidence type="ECO:0000256" key="2">
    <source>
        <dbReference type="ARBA" id="ARBA00022837"/>
    </source>
</evidence>
<name>A0A5B8XS75_9DELT</name>
<dbReference type="PANTHER" id="PTHR23050">
    <property type="entry name" value="CALCIUM BINDING PROTEIN"/>
    <property type="match status" value="1"/>
</dbReference>
<organism evidence="4 5">
    <name type="scientific">Microvenator marinus</name>
    <dbReference type="NCBI Taxonomy" id="2600177"/>
    <lineage>
        <taxon>Bacteria</taxon>
        <taxon>Deltaproteobacteria</taxon>
        <taxon>Bradymonadales</taxon>
        <taxon>Microvenatoraceae</taxon>
        <taxon>Microvenator</taxon>
    </lineage>
</organism>
<dbReference type="GO" id="GO:0005509">
    <property type="term" value="F:calcium ion binding"/>
    <property type="evidence" value="ECO:0007669"/>
    <property type="project" value="InterPro"/>
</dbReference>
<dbReference type="InterPro" id="IPR050145">
    <property type="entry name" value="Centrin_CML-like"/>
</dbReference>
<keyword evidence="2" id="KW-0106">Calcium</keyword>
<sequence>MTDRQELKDIFGHFDGDHNGRIDCEEFKRLMKALDADLSGEELDIGFDIIDSDDNGTIDFEEFIQWWTNR</sequence>
<dbReference type="InterPro" id="IPR011992">
    <property type="entry name" value="EF-hand-dom_pair"/>
</dbReference>
<reference evidence="4 5" key="1">
    <citation type="submission" date="2019-08" db="EMBL/GenBank/DDBJ databases">
        <authorList>
            <person name="Liang Q."/>
        </authorList>
    </citation>
    <scope>NUCLEOTIDE SEQUENCE [LARGE SCALE GENOMIC DNA]</scope>
    <source>
        <strain evidence="4 5">V1718</strain>
    </source>
</reference>
<dbReference type="InterPro" id="IPR002048">
    <property type="entry name" value="EF_hand_dom"/>
</dbReference>
<dbReference type="KEGG" id="bbae:FRD01_12485"/>
<evidence type="ECO:0000313" key="4">
    <source>
        <dbReference type="EMBL" id="QED28037.1"/>
    </source>
</evidence>
<dbReference type="SUPFAM" id="SSF47473">
    <property type="entry name" value="EF-hand"/>
    <property type="match status" value="1"/>
</dbReference>
<dbReference type="Gene3D" id="1.10.238.10">
    <property type="entry name" value="EF-hand"/>
    <property type="match status" value="1"/>
</dbReference>
<dbReference type="CDD" id="cd00051">
    <property type="entry name" value="EFh"/>
    <property type="match status" value="1"/>
</dbReference>
<keyword evidence="5" id="KW-1185">Reference proteome</keyword>
<feature type="domain" description="EF-hand" evidence="3">
    <location>
        <begin position="38"/>
        <end position="70"/>
    </location>
</feature>
<dbReference type="PROSITE" id="PS50222">
    <property type="entry name" value="EF_HAND_2"/>
    <property type="match status" value="2"/>
</dbReference>
<evidence type="ECO:0000259" key="3">
    <source>
        <dbReference type="PROSITE" id="PS50222"/>
    </source>
</evidence>
<dbReference type="RefSeq" id="WP_146960110.1">
    <property type="nucleotide sequence ID" value="NZ_CP042467.1"/>
</dbReference>
<dbReference type="OrthoDB" id="5383228at2"/>
<dbReference type="EMBL" id="CP042467">
    <property type="protein sequence ID" value="QED28037.1"/>
    <property type="molecule type" value="Genomic_DNA"/>
</dbReference>
<accession>A0A5B8XS75</accession>
<dbReference type="InterPro" id="IPR018247">
    <property type="entry name" value="EF_Hand_1_Ca_BS"/>
</dbReference>